<keyword evidence="2" id="KW-1185">Reference proteome</keyword>
<dbReference type="AlphaFoldDB" id="A0A0D8YFC3"/>
<dbReference type="Proteomes" id="UP000053766">
    <property type="component" value="Unassembled WGS sequence"/>
</dbReference>
<dbReference type="OrthoDB" id="5875501at2759"/>
<organism evidence="1 2">
    <name type="scientific">Dictyocaulus viviparus</name>
    <name type="common">Bovine lungworm</name>
    <dbReference type="NCBI Taxonomy" id="29172"/>
    <lineage>
        <taxon>Eukaryota</taxon>
        <taxon>Metazoa</taxon>
        <taxon>Ecdysozoa</taxon>
        <taxon>Nematoda</taxon>
        <taxon>Chromadorea</taxon>
        <taxon>Rhabditida</taxon>
        <taxon>Rhabditina</taxon>
        <taxon>Rhabditomorpha</taxon>
        <taxon>Strongyloidea</taxon>
        <taxon>Metastrongylidae</taxon>
        <taxon>Dictyocaulus</taxon>
    </lineage>
</organism>
<protein>
    <submittedName>
        <fullName evidence="1">Uncharacterized protein</fullName>
    </submittedName>
</protein>
<sequence length="98" mass="10889">MVDTAMLSEVRLMDRLDYIVNSLPISSITKLSTWTSQVVSNARVGLIVENISELNSLLPIVSSLLLSLSSAISNLFQAFIELYYAIVSMSMQLFEKVD</sequence>
<accession>A0A0D8YFC3</accession>
<evidence type="ECO:0000313" key="1">
    <source>
        <dbReference type="EMBL" id="KJH53346.1"/>
    </source>
</evidence>
<reference evidence="1 2" key="1">
    <citation type="submission" date="2013-11" db="EMBL/GenBank/DDBJ databases">
        <title>Draft genome of the bovine lungworm Dictyocaulus viviparus.</title>
        <authorList>
            <person name="Mitreva M."/>
        </authorList>
    </citation>
    <scope>NUCLEOTIDE SEQUENCE [LARGE SCALE GENOMIC DNA]</scope>
    <source>
        <strain evidence="1 2">HannoverDv2000</strain>
    </source>
</reference>
<gene>
    <name evidence="1" type="ORF">DICVIV_00469</name>
</gene>
<dbReference type="EMBL" id="KN716153">
    <property type="protein sequence ID" value="KJH53346.1"/>
    <property type="molecule type" value="Genomic_DNA"/>
</dbReference>
<feature type="non-terminal residue" evidence="1">
    <location>
        <position position="98"/>
    </location>
</feature>
<reference evidence="2" key="2">
    <citation type="journal article" date="2016" name="Sci. Rep.">
        <title>Dictyocaulus viviparus genome, variome and transcriptome elucidate lungworm biology and support future intervention.</title>
        <authorList>
            <person name="McNulty S.N."/>
            <person name="Strube C."/>
            <person name="Rosa B.A."/>
            <person name="Martin J.C."/>
            <person name="Tyagi R."/>
            <person name="Choi Y.J."/>
            <person name="Wang Q."/>
            <person name="Hallsworth Pepin K."/>
            <person name="Zhang X."/>
            <person name="Ozersky P."/>
            <person name="Wilson R.K."/>
            <person name="Sternberg P.W."/>
            <person name="Gasser R.B."/>
            <person name="Mitreva M."/>
        </authorList>
    </citation>
    <scope>NUCLEOTIDE SEQUENCE [LARGE SCALE GENOMIC DNA]</scope>
    <source>
        <strain evidence="2">HannoverDv2000</strain>
    </source>
</reference>
<evidence type="ECO:0000313" key="2">
    <source>
        <dbReference type="Proteomes" id="UP000053766"/>
    </source>
</evidence>
<name>A0A0D8YFC3_DICVI</name>
<proteinExistence type="predicted"/>